<protein>
    <submittedName>
        <fullName evidence="1">Truncated methyltransferase</fullName>
    </submittedName>
</protein>
<keyword evidence="1" id="KW-0808">Transferase</keyword>
<evidence type="ECO:0000313" key="2">
    <source>
        <dbReference type="Proteomes" id="UP000002985"/>
    </source>
</evidence>
<dbReference type="EMBL" id="BAFH01000004">
    <property type="protein sequence ID" value="GAB63475.1"/>
    <property type="molecule type" value="Genomic_DNA"/>
</dbReference>
<keyword evidence="1" id="KW-0489">Methyltransferase</keyword>
<dbReference type="STRING" id="247490.KSU1_D0166"/>
<name>I3IP30_9BACT</name>
<proteinExistence type="predicted"/>
<dbReference type="GO" id="GO:0032259">
    <property type="term" value="P:methylation"/>
    <property type="evidence" value="ECO:0007669"/>
    <property type="project" value="UniProtKB-KW"/>
</dbReference>
<sequence length="75" mass="8600">MSACKAQAGRWRAFDYEELINRDKASLDIFWLKDESLEASENLPEPDIIAREIITDRQDALAQFQAIVDDLDAEN</sequence>
<dbReference type="GO" id="GO:0008168">
    <property type="term" value="F:methyltransferase activity"/>
    <property type="evidence" value="ECO:0007669"/>
    <property type="project" value="UniProtKB-KW"/>
</dbReference>
<comment type="caution">
    <text evidence="1">The sequence shown here is derived from an EMBL/GenBank/DDBJ whole genome shotgun (WGS) entry which is preliminary data.</text>
</comment>
<dbReference type="Proteomes" id="UP000002985">
    <property type="component" value="Unassembled WGS sequence"/>
</dbReference>
<keyword evidence="2" id="KW-1185">Reference proteome</keyword>
<gene>
    <name evidence="1" type="ORF">KSU1_D0166</name>
</gene>
<evidence type="ECO:0000313" key="1">
    <source>
        <dbReference type="EMBL" id="GAB63475.1"/>
    </source>
</evidence>
<reference evidence="1 2" key="1">
    <citation type="journal article" date="2012" name="FEBS Lett.">
        <title>Anammox organism KSU-1 expresses a NirK-type copper-containing nitrite reductase instead of a NirS-type with cytochrome cd1.</title>
        <authorList>
            <person name="Hira D."/>
            <person name="Toh H."/>
            <person name="Migita C.T."/>
            <person name="Okubo H."/>
            <person name="Nishiyama T."/>
            <person name="Hattori M."/>
            <person name="Furukawa K."/>
            <person name="Fujii T."/>
        </authorList>
    </citation>
    <scope>NUCLEOTIDE SEQUENCE [LARGE SCALE GENOMIC DNA]</scope>
</reference>
<organism evidence="1 2">
    <name type="scientific">Candidatus Jettenia caeni</name>
    <dbReference type="NCBI Taxonomy" id="247490"/>
    <lineage>
        <taxon>Bacteria</taxon>
        <taxon>Pseudomonadati</taxon>
        <taxon>Planctomycetota</taxon>
        <taxon>Candidatus Brocadiia</taxon>
        <taxon>Candidatus Brocadiales</taxon>
        <taxon>Candidatus Brocadiaceae</taxon>
        <taxon>Candidatus Jettenia</taxon>
    </lineage>
</organism>
<dbReference type="AlphaFoldDB" id="I3IP30"/>
<accession>I3IP30</accession>
<dbReference type="eggNOG" id="COG0286">
    <property type="taxonomic scope" value="Bacteria"/>
</dbReference>